<accession>A0ABQ9WFH1</accession>
<evidence type="ECO:0000259" key="8">
    <source>
        <dbReference type="SMART" id="SM00562"/>
    </source>
</evidence>
<evidence type="ECO:0000256" key="2">
    <source>
        <dbReference type="ARBA" id="ARBA00008142"/>
    </source>
</evidence>
<feature type="domain" description="Nucleoside diphosphate kinase-like" evidence="8">
    <location>
        <begin position="7"/>
        <end position="138"/>
    </location>
</feature>
<dbReference type="EMBL" id="JASSZA010000001">
    <property type="protein sequence ID" value="KAK2120051.1"/>
    <property type="molecule type" value="Genomic_DNA"/>
</dbReference>
<evidence type="ECO:0000256" key="4">
    <source>
        <dbReference type="ARBA" id="ARBA00022679"/>
    </source>
</evidence>
<dbReference type="SUPFAM" id="SSF54919">
    <property type="entry name" value="Nucleoside diphosphate kinase, NDK"/>
    <property type="match status" value="1"/>
</dbReference>
<evidence type="ECO:0000256" key="5">
    <source>
        <dbReference type="ARBA" id="ARBA00022777"/>
    </source>
</evidence>
<protein>
    <recommendedName>
        <fullName evidence="3">nucleoside-diphosphate kinase</fullName>
        <ecNumber evidence="3">2.7.4.6</ecNumber>
    </recommendedName>
</protein>
<evidence type="ECO:0000313" key="10">
    <source>
        <dbReference type="Proteomes" id="UP001266305"/>
    </source>
</evidence>
<sequence>MASLSHLHCLKPDSMQHGLVCKIKCFKQKRFHLADVKFLWALRTPKQHYIHWKDRPFFPRLAKYRNSGSILAMVWEGPNAMKTGRVILGETNPVDSKPRAICGNFCIQVGWCIIHGNGSVKGAEKEIKLRCKPKEPADYRSCAFNWAYE</sequence>
<dbReference type="InterPro" id="IPR036850">
    <property type="entry name" value="NDK-like_dom_sf"/>
</dbReference>
<dbReference type="InterPro" id="IPR001564">
    <property type="entry name" value="Nucleoside_diP_kinase"/>
</dbReference>
<dbReference type="Gene3D" id="3.30.70.141">
    <property type="entry name" value="Nucleoside diphosphate kinase-like domain"/>
    <property type="match status" value="1"/>
</dbReference>
<dbReference type="GO" id="GO:0016301">
    <property type="term" value="F:kinase activity"/>
    <property type="evidence" value="ECO:0007669"/>
    <property type="project" value="UniProtKB-KW"/>
</dbReference>
<comment type="cofactor">
    <cofactor evidence="1">
        <name>Mg(2+)</name>
        <dbReference type="ChEBI" id="CHEBI:18420"/>
    </cofactor>
</comment>
<comment type="caution">
    <text evidence="9">The sequence shown here is derived from an EMBL/GenBank/DDBJ whole genome shotgun (WGS) entry which is preliminary data.</text>
</comment>
<evidence type="ECO:0000256" key="6">
    <source>
        <dbReference type="PROSITE-ProRule" id="PRU00706"/>
    </source>
</evidence>
<dbReference type="PROSITE" id="PS51374">
    <property type="entry name" value="NDPK_LIKE"/>
    <property type="match status" value="1"/>
</dbReference>
<dbReference type="Pfam" id="PF00334">
    <property type="entry name" value="NDK"/>
    <property type="match status" value="1"/>
</dbReference>
<name>A0ABQ9WFH1_SAGOE</name>
<organism evidence="9 10">
    <name type="scientific">Saguinus oedipus</name>
    <name type="common">Cotton-top tamarin</name>
    <name type="synonym">Oedipomidas oedipus</name>
    <dbReference type="NCBI Taxonomy" id="9490"/>
    <lineage>
        <taxon>Eukaryota</taxon>
        <taxon>Metazoa</taxon>
        <taxon>Chordata</taxon>
        <taxon>Craniata</taxon>
        <taxon>Vertebrata</taxon>
        <taxon>Euteleostomi</taxon>
        <taxon>Mammalia</taxon>
        <taxon>Eutheria</taxon>
        <taxon>Euarchontoglires</taxon>
        <taxon>Primates</taxon>
        <taxon>Haplorrhini</taxon>
        <taxon>Platyrrhini</taxon>
        <taxon>Cebidae</taxon>
        <taxon>Callitrichinae</taxon>
        <taxon>Saguinus</taxon>
    </lineage>
</organism>
<comment type="similarity">
    <text evidence="2 6 7">Belongs to the NDK family.</text>
</comment>
<dbReference type="InterPro" id="IPR034907">
    <property type="entry name" value="NDK-like_dom"/>
</dbReference>
<dbReference type="EC" id="2.7.4.6" evidence="3"/>
<gene>
    <name evidence="9" type="primary">NME2_1</name>
    <name evidence="9" type="ORF">P7K49_001437</name>
</gene>
<dbReference type="PANTHER" id="PTHR11349">
    <property type="entry name" value="NUCLEOSIDE DIPHOSPHATE KINASE"/>
    <property type="match status" value="1"/>
</dbReference>
<keyword evidence="4" id="KW-0808">Transferase</keyword>
<evidence type="ECO:0000256" key="1">
    <source>
        <dbReference type="ARBA" id="ARBA00001946"/>
    </source>
</evidence>
<dbReference type="PRINTS" id="PR01243">
    <property type="entry name" value="NUCDPKINASE"/>
</dbReference>
<evidence type="ECO:0000313" key="9">
    <source>
        <dbReference type="EMBL" id="KAK2120051.1"/>
    </source>
</evidence>
<proteinExistence type="inferred from homology"/>
<dbReference type="SMART" id="SM00562">
    <property type="entry name" value="NDK"/>
    <property type="match status" value="1"/>
</dbReference>
<reference evidence="9 10" key="1">
    <citation type="submission" date="2023-05" db="EMBL/GenBank/DDBJ databases">
        <title>B98-5 Cell Line De Novo Hybrid Assembly: An Optical Mapping Approach.</title>
        <authorList>
            <person name="Kananen K."/>
            <person name="Auerbach J.A."/>
            <person name="Kautto E."/>
            <person name="Blachly J.S."/>
        </authorList>
    </citation>
    <scope>NUCLEOTIDE SEQUENCE [LARGE SCALE GENOMIC DNA]</scope>
    <source>
        <strain evidence="9">B95-8</strain>
        <tissue evidence="9">Cell line</tissue>
    </source>
</reference>
<comment type="caution">
    <text evidence="6">Lacks conserved residue(s) required for the propagation of feature annotation.</text>
</comment>
<keyword evidence="10" id="KW-1185">Reference proteome</keyword>
<evidence type="ECO:0000256" key="3">
    <source>
        <dbReference type="ARBA" id="ARBA00012966"/>
    </source>
</evidence>
<dbReference type="Proteomes" id="UP001266305">
    <property type="component" value="Unassembled WGS sequence"/>
</dbReference>
<evidence type="ECO:0000256" key="7">
    <source>
        <dbReference type="RuleBase" id="RU004011"/>
    </source>
</evidence>
<keyword evidence="5 9" id="KW-0418">Kinase</keyword>